<dbReference type="SUPFAM" id="SSF49313">
    <property type="entry name" value="Cadherin-like"/>
    <property type="match status" value="9"/>
</dbReference>
<keyword evidence="7" id="KW-1133">Transmembrane helix</keyword>
<comment type="subcellular location">
    <subcellularLocation>
        <location evidence="1">Membrane</location>
        <topology evidence="1">Single-pass membrane protein</topology>
    </subcellularLocation>
</comment>
<keyword evidence="9" id="KW-1015">Disulfide bond</keyword>
<evidence type="ECO:0000256" key="12">
    <source>
        <dbReference type="SAM" id="SignalP"/>
    </source>
</evidence>
<feature type="domain" description="Cadherin" evidence="13">
    <location>
        <begin position="70"/>
        <end position="207"/>
    </location>
</feature>
<dbReference type="GO" id="GO:0005886">
    <property type="term" value="C:plasma membrane"/>
    <property type="evidence" value="ECO:0007669"/>
    <property type="project" value="InterPro"/>
</dbReference>
<evidence type="ECO:0000256" key="4">
    <source>
        <dbReference type="ARBA" id="ARBA00022737"/>
    </source>
</evidence>
<dbReference type="Pfam" id="PF00028">
    <property type="entry name" value="Cadherin"/>
    <property type="match status" value="3"/>
</dbReference>
<dbReference type="CDD" id="cd11304">
    <property type="entry name" value="Cadherin_repeat"/>
    <property type="match status" value="8"/>
</dbReference>
<feature type="domain" description="Cadherin" evidence="13">
    <location>
        <begin position="1274"/>
        <end position="1365"/>
    </location>
</feature>
<dbReference type="GO" id="GO:0001736">
    <property type="term" value="P:establishment of planar polarity"/>
    <property type="evidence" value="ECO:0007669"/>
    <property type="project" value="UniProtKB-ARBA"/>
</dbReference>
<keyword evidence="5 11" id="KW-0106">Calcium</keyword>
<dbReference type="PANTHER" id="PTHR24025">
    <property type="entry name" value="DESMOGLEIN FAMILY MEMBER"/>
    <property type="match status" value="1"/>
</dbReference>
<feature type="domain" description="Cadherin" evidence="13">
    <location>
        <begin position="336"/>
        <end position="442"/>
    </location>
</feature>
<name>A0A158PBQ0_ANGCA</name>
<feature type="domain" description="Cadherin" evidence="13">
    <location>
        <begin position="644"/>
        <end position="735"/>
    </location>
</feature>
<keyword evidence="8" id="KW-0472">Membrane</keyword>
<organism evidence="14 15">
    <name type="scientific">Angiostrongylus cantonensis</name>
    <name type="common">Rat lungworm</name>
    <dbReference type="NCBI Taxonomy" id="6313"/>
    <lineage>
        <taxon>Eukaryota</taxon>
        <taxon>Metazoa</taxon>
        <taxon>Ecdysozoa</taxon>
        <taxon>Nematoda</taxon>
        <taxon>Chromadorea</taxon>
        <taxon>Rhabditida</taxon>
        <taxon>Rhabditina</taxon>
        <taxon>Rhabditomorpha</taxon>
        <taxon>Strongyloidea</taxon>
        <taxon>Metastrongylidae</taxon>
        <taxon>Angiostrongylus</taxon>
    </lineage>
</organism>
<keyword evidence="14" id="KW-1185">Reference proteome</keyword>
<reference evidence="15" key="2">
    <citation type="submission" date="2016-04" db="UniProtKB">
        <authorList>
            <consortium name="WormBaseParasite"/>
        </authorList>
    </citation>
    <scope>IDENTIFICATION</scope>
</reference>
<evidence type="ECO:0000256" key="2">
    <source>
        <dbReference type="ARBA" id="ARBA00022536"/>
    </source>
</evidence>
<evidence type="ECO:0000256" key="9">
    <source>
        <dbReference type="ARBA" id="ARBA00023157"/>
    </source>
</evidence>
<dbReference type="WBParaSite" id="ACAC_0001128401-mRNA-1">
    <property type="protein sequence ID" value="ACAC_0001128401-mRNA-1"/>
    <property type="gene ID" value="ACAC_0001128401"/>
</dbReference>
<evidence type="ECO:0000256" key="7">
    <source>
        <dbReference type="ARBA" id="ARBA00022989"/>
    </source>
</evidence>
<dbReference type="InterPro" id="IPR015919">
    <property type="entry name" value="Cadherin-like_sf"/>
</dbReference>
<evidence type="ECO:0000256" key="5">
    <source>
        <dbReference type="ARBA" id="ARBA00022837"/>
    </source>
</evidence>
<dbReference type="Proteomes" id="UP000035642">
    <property type="component" value="Unassembled WGS sequence"/>
</dbReference>
<dbReference type="PRINTS" id="PR00205">
    <property type="entry name" value="CADHERIN"/>
</dbReference>
<dbReference type="GO" id="GO:0007163">
    <property type="term" value="P:establishment or maintenance of cell polarity"/>
    <property type="evidence" value="ECO:0007669"/>
    <property type="project" value="UniProtKB-ARBA"/>
</dbReference>
<dbReference type="STRING" id="6313.A0A158PBQ0"/>
<evidence type="ECO:0000256" key="11">
    <source>
        <dbReference type="PROSITE-ProRule" id="PRU00043"/>
    </source>
</evidence>
<evidence type="ECO:0000256" key="8">
    <source>
        <dbReference type="ARBA" id="ARBA00023136"/>
    </source>
</evidence>
<feature type="domain" description="Cadherin" evidence="13">
    <location>
        <begin position="443"/>
        <end position="538"/>
    </location>
</feature>
<keyword evidence="12" id="KW-0732">Signal</keyword>
<evidence type="ECO:0000256" key="10">
    <source>
        <dbReference type="ARBA" id="ARBA00023180"/>
    </source>
</evidence>
<evidence type="ECO:0000256" key="3">
    <source>
        <dbReference type="ARBA" id="ARBA00022692"/>
    </source>
</evidence>
<dbReference type="PANTHER" id="PTHR24025:SF31">
    <property type="entry name" value="NEURAL-CADHERIN"/>
    <property type="match status" value="1"/>
</dbReference>
<dbReference type="PROSITE" id="PS00232">
    <property type="entry name" value="CADHERIN_1"/>
    <property type="match status" value="4"/>
</dbReference>
<proteinExistence type="predicted"/>
<dbReference type="GO" id="GO:0048513">
    <property type="term" value="P:animal organ development"/>
    <property type="evidence" value="ECO:0007669"/>
    <property type="project" value="UniProtKB-ARBA"/>
</dbReference>
<feature type="domain" description="Cadherin" evidence="13">
    <location>
        <begin position="947"/>
        <end position="1073"/>
    </location>
</feature>
<keyword evidence="4" id="KW-0677">Repeat</keyword>
<dbReference type="SMART" id="SM00112">
    <property type="entry name" value="CA"/>
    <property type="match status" value="7"/>
</dbReference>
<evidence type="ECO:0000259" key="13">
    <source>
        <dbReference type="PROSITE" id="PS50268"/>
    </source>
</evidence>
<feature type="domain" description="Cadherin" evidence="13">
    <location>
        <begin position="1083"/>
        <end position="1158"/>
    </location>
</feature>
<evidence type="ECO:0000256" key="1">
    <source>
        <dbReference type="ARBA" id="ARBA00004167"/>
    </source>
</evidence>
<feature type="chain" id="PRO_5007630167" evidence="12">
    <location>
        <begin position="19"/>
        <end position="1408"/>
    </location>
</feature>
<reference evidence="14" key="1">
    <citation type="submission" date="2012-09" db="EMBL/GenBank/DDBJ databases">
        <authorList>
            <person name="Martin A.A."/>
        </authorList>
    </citation>
    <scope>NUCLEOTIDE SEQUENCE</scope>
</reference>
<evidence type="ECO:0000256" key="6">
    <source>
        <dbReference type="ARBA" id="ARBA00022889"/>
    </source>
</evidence>
<dbReference type="PROSITE" id="PS50268">
    <property type="entry name" value="CADHERIN_2"/>
    <property type="match status" value="9"/>
</dbReference>
<protein>
    <submittedName>
        <fullName evidence="15">Cadherin domain-containing protein</fullName>
    </submittedName>
</protein>
<dbReference type="GO" id="GO:0048589">
    <property type="term" value="P:developmental growth"/>
    <property type="evidence" value="ECO:0007669"/>
    <property type="project" value="UniProtKB-ARBA"/>
</dbReference>
<dbReference type="GO" id="GO:0005509">
    <property type="term" value="F:calcium ion binding"/>
    <property type="evidence" value="ECO:0007669"/>
    <property type="project" value="UniProtKB-UniRule"/>
</dbReference>
<dbReference type="Gene3D" id="2.60.40.60">
    <property type="entry name" value="Cadherins"/>
    <property type="match status" value="9"/>
</dbReference>
<evidence type="ECO:0000313" key="15">
    <source>
        <dbReference type="WBParaSite" id="ACAC_0001128401-mRNA-1"/>
    </source>
</evidence>
<accession>A0A158PBQ0</accession>
<keyword evidence="2" id="KW-0245">EGF-like domain</keyword>
<dbReference type="GO" id="GO:0007156">
    <property type="term" value="P:homophilic cell adhesion via plasma membrane adhesion molecules"/>
    <property type="evidence" value="ECO:0007669"/>
    <property type="project" value="InterPro"/>
</dbReference>
<keyword evidence="10" id="KW-0325">Glycoprotein</keyword>
<keyword evidence="6" id="KW-0130">Cell adhesion</keyword>
<feature type="domain" description="Cadherin" evidence="13">
    <location>
        <begin position="224"/>
        <end position="330"/>
    </location>
</feature>
<sequence>MCFSSLITPLCLAAVVVGDFAETSEVFLKADLDRERINGSIEMLLVGSPPSIIHVVVIVLDINDNDPAFPLPFQNVSLIESSAMGTRLLLLPASDPDAGENGTIVEYVIDNNIDQFSLYHTDSGLLYLEVKKPLDREHQQLAVLTVSAKDGGNPARKVVEGATMIVKPTLTDVTNNSNLRINGYRMGYGYTTVYVEIIDVNDNVPTFLASELEALWNGLASVPITTLHAVDADYGRNAKIIYDIPGPEAEYFRIDGDLVYGRVSDTSLFGSVRNGIDVLVLKCTVLDEAHRDIEAVCVSTVCDLCVLSSAQSTALLKVLLRTENAHDPEITVSLHPSTADFALIESDAIAGKTVAVLTITDEDGPLSENSSLAIDSGNENGAFDLSTQKQFSILKLSKNANELDEEVFNLVFVAKDGQTPERYTKTTLKVYNEAKVAISPVFVKRELSVAVAEDSPIGSFVAVVWTNSSDCKFTLEAGTPFLIDRYSGIITITEALDVNVAEHYTLEVLIQPPPPNIRLVKTMVTVSVTDVNDHAPRFDNLPDQLTIRENSLVGTVIFTIKAVDEDRGENARLSYRFANEISTEIVSIDESFGKLVLRKPVDFEELRLFKVEVEVCDHGIPRQCSSAVIPIYVEDVNDNAPKFLCTTMYVALPMNALPGSSVGRVHAMDRDSGVSGTVYYAFVDAITEFSIDGSSGEIRITESLRKKKYTIRVGAVDGYGMTSTNNATVVVFVSENGALAWKRGSDKIQISESSTKVGDVIGVYETNPPSVMNISSPVLTIDGQHRLRLSSPLPAEHLHFYALLMAHVDEVSISKCIQVRVLRDRPPPLFRRRTVSLMLRRSVPIGEKLIKHLRLNASYNIHMRRDARLGSMLGTLANNSRYLFTSGLDTPIGVFPDSTLYLKKLIHNYALEVISIPVTAFYRILNTTYHTTVRVFIDDVNNWSPICSERKNFRVEESAKVGTLIGFLNATDSDFGMAGVIGYRLRDNQNQLRINVATGEIRSAAVFDAEDLERSPQKVASCHGSVTVVDVNDNGPIFERFVYTVRVDVSDMSESRKLITVKAYDNDRTATLTYKLLNYLHLFEAYDNDRTATLTYKLLNYLHLFEIDPKFGVLSRRGRLRPDSRFNISIAAIDEDKKVAYCQLIVRTSSDKNAHPVFDKMLPFRIPHDTMPGSLIGKVRAVSGSHTVQYRTSDLRFDIDTWGNVILADRLNFYDKFEFFITASTAFTNSTMVQIVEIDGRSDRMEEQTFVMKSDFLRPTKESQVESGRLEFWIRENAPRGMVVGQAPTPKSGIGASTSITYSIIGDVELSIDERTGVIKTDTVFDHEMKQLYFFNIRATFSSGEFVDREALLVIDDENDNIPRYDHDTYNITIRENVDIGVEILRLKWTDRDFSEFLFSCEKSKHYS</sequence>
<dbReference type="GO" id="GO:0005911">
    <property type="term" value="C:cell-cell junction"/>
    <property type="evidence" value="ECO:0007669"/>
    <property type="project" value="TreeGrafter"/>
</dbReference>
<dbReference type="InterPro" id="IPR050971">
    <property type="entry name" value="Cadherin-domain_protein"/>
</dbReference>
<dbReference type="InterPro" id="IPR020894">
    <property type="entry name" value="Cadherin_CS"/>
</dbReference>
<dbReference type="InterPro" id="IPR002126">
    <property type="entry name" value="Cadherin-like_dom"/>
</dbReference>
<feature type="signal peptide" evidence="12">
    <location>
        <begin position="1"/>
        <end position="18"/>
    </location>
</feature>
<evidence type="ECO:0000313" key="14">
    <source>
        <dbReference type="Proteomes" id="UP000035642"/>
    </source>
</evidence>
<keyword evidence="3" id="KW-0812">Transmembrane</keyword>
<dbReference type="FunFam" id="2.60.40.60:FF:000039">
    <property type="entry name" value="FAT atypical cadherin 3"/>
    <property type="match status" value="1"/>
</dbReference>
<feature type="domain" description="Cadherin" evidence="13">
    <location>
        <begin position="539"/>
        <end position="643"/>
    </location>
</feature>